<feature type="transmembrane region" description="Helical" evidence="2">
    <location>
        <begin position="164"/>
        <end position="183"/>
    </location>
</feature>
<organism evidence="3 4">
    <name type="scientific">Falsibacillus albus</name>
    <dbReference type="NCBI Taxonomy" id="2478915"/>
    <lineage>
        <taxon>Bacteria</taxon>
        <taxon>Bacillati</taxon>
        <taxon>Bacillota</taxon>
        <taxon>Bacilli</taxon>
        <taxon>Bacillales</taxon>
        <taxon>Bacillaceae</taxon>
        <taxon>Falsibacillus</taxon>
    </lineage>
</organism>
<name>A0A3L7K5B5_9BACI</name>
<proteinExistence type="predicted"/>
<dbReference type="InterPro" id="IPR024563">
    <property type="entry name" value="YqhR"/>
</dbReference>
<evidence type="ECO:0000313" key="4">
    <source>
        <dbReference type="Proteomes" id="UP000276770"/>
    </source>
</evidence>
<evidence type="ECO:0000256" key="2">
    <source>
        <dbReference type="SAM" id="Phobius"/>
    </source>
</evidence>
<evidence type="ECO:0000313" key="3">
    <source>
        <dbReference type="EMBL" id="RLQ98263.1"/>
    </source>
</evidence>
<reference evidence="3 4" key="1">
    <citation type="submission" date="2018-10" db="EMBL/GenBank/DDBJ databases">
        <title>Falsibacillus sp. genome draft.</title>
        <authorList>
            <person name="Shi S."/>
        </authorList>
    </citation>
    <scope>NUCLEOTIDE SEQUENCE [LARGE SCALE GENOMIC DNA]</scope>
    <source>
        <strain evidence="3 4">GY 10110</strain>
    </source>
</reference>
<sequence length="204" mass="23497">MKWIILVRDIITMEVMTMSEDKDKEKDKEKDKDKDKGQLEQDTREKPMSFLMLTVITGFCGGVLWSGLGYLAYVFHFTAINPNVILEPWAIGEWKYSWLGIVISILAIGVFSIVAALIYYGMLRRMKNLWAGIVYGIALFLLVFIVLNPIFPSIKPFMQLDFDTIITTVCLYGLFGLFVGYSISYEENELRHYNEKKEQSSQDS</sequence>
<dbReference type="SUPFAM" id="SSF103473">
    <property type="entry name" value="MFS general substrate transporter"/>
    <property type="match status" value="1"/>
</dbReference>
<feature type="transmembrane region" description="Helical" evidence="2">
    <location>
        <begin position="132"/>
        <end position="152"/>
    </location>
</feature>
<keyword evidence="4" id="KW-1185">Reference proteome</keyword>
<feature type="transmembrane region" description="Helical" evidence="2">
    <location>
        <begin position="96"/>
        <end position="120"/>
    </location>
</feature>
<dbReference type="Pfam" id="PF11085">
    <property type="entry name" value="YqhR"/>
    <property type="match status" value="1"/>
</dbReference>
<protein>
    <recommendedName>
        <fullName evidence="5">Membrane protein YqhR</fullName>
    </recommendedName>
</protein>
<dbReference type="AlphaFoldDB" id="A0A3L7K5B5"/>
<dbReference type="Proteomes" id="UP000276770">
    <property type="component" value="Unassembled WGS sequence"/>
</dbReference>
<keyword evidence="2" id="KW-1133">Transmembrane helix</keyword>
<accession>A0A3L7K5B5</accession>
<feature type="region of interest" description="Disordered" evidence="1">
    <location>
        <begin position="21"/>
        <end position="41"/>
    </location>
</feature>
<gene>
    <name evidence="3" type="ORF">D9X91_02440</name>
</gene>
<dbReference type="OrthoDB" id="2691442at2"/>
<dbReference type="EMBL" id="RCVZ01000001">
    <property type="protein sequence ID" value="RLQ98263.1"/>
    <property type="molecule type" value="Genomic_DNA"/>
</dbReference>
<keyword evidence="2" id="KW-0472">Membrane</keyword>
<feature type="transmembrane region" description="Helical" evidence="2">
    <location>
        <begin position="50"/>
        <end position="76"/>
    </location>
</feature>
<dbReference type="InterPro" id="IPR036259">
    <property type="entry name" value="MFS_trans_sf"/>
</dbReference>
<evidence type="ECO:0008006" key="5">
    <source>
        <dbReference type="Google" id="ProtNLM"/>
    </source>
</evidence>
<comment type="caution">
    <text evidence="3">The sequence shown here is derived from an EMBL/GenBank/DDBJ whole genome shotgun (WGS) entry which is preliminary data.</text>
</comment>
<keyword evidence="2" id="KW-0812">Transmembrane</keyword>
<evidence type="ECO:0000256" key="1">
    <source>
        <dbReference type="SAM" id="MobiDB-lite"/>
    </source>
</evidence>